<dbReference type="GO" id="GO:0016887">
    <property type="term" value="F:ATP hydrolysis activity"/>
    <property type="evidence" value="ECO:0007669"/>
    <property type="project" value="InterPro"/>
</dbReference>
<evidence type="ECO:0000313" key="4">
    <source>
        <dbReference type="Proteomes" id="UP000217289"/>
    </source>
</evidence>
<gene>
    <name evidence="3" type="ORF">MEBOL_006487</name>
</gene>
<dbReference type="Pfam" id="PF07726">
    <property type="entry name" value="AAA_3"/>
    <property type="match status" value="1"/>
</dbReference>
<dbReference type="Gene3D" id="1.10.8.80">
    <property type="entry name" value="Magnesium chelatase subunit I, C-Terminal domain"/>
    <property type="match status" value="1"/>
</dbReference>
<dbReference type="PIRSF" id="PIRSF002849">
    <property type="entry name" value="AAA_ATPase_chaperone_MoxR_prd"/>
    <property type="match status" value="1"/>
</dbReference>
<dbReference type="KEGG" id="mbd:MEBOL_006487"/>
<dbReference type="InterPro" id="IPR050764">
    <property type="entry name" value="CbbQ/NirQ/NorQ/GpvN"/>
</dbReference>
<dbReference type="Pfam" id="PF17863">
    <property type="entry name" value="AAA_lid_2"/>
    <property type="match status" value="1"/>
</dbReference>
<dbReference type="RefSeq" id="WP_095981112.1">
    <property type="nucleotide sequence ID" value="NZ_CP022163.1"/>
</dbReference>
<feature type="domain" description="ATPase AAA-3" evidence="1">
    <location>
        <begin position="52"/>
        <end position="182"/>
    </location>
</feature>
<organism evidence="3 4">
    <name type="scientific">Melittangium boletus DSM 14713</name>
    <dbReference type="NCBI Taxonomy" id="1294270"/>
    <lineage>
        <taxon>Bacteria</taxon>
        <taxon>Pseudomonadati</taxon>
        <taxon>Myxococcota</taxon>
        <taxon>Myxococcia</taxon>
        <taxon>Myxococcales</taxon>
        <taxon>Cystobacterineae</taxon>
        <taxon>Archangiaceae</taxon>
        <taxon>Melittangium</taxon>
    </lineage>
</organism>
<protein>
    <submittedName>
        <fullName evidence="3">ATPase</fullName>
    </submittedName>
</protein>
<name>A0A250INZ8_9BACT</name>
<evidence type="ECO:0000259" key="1">
    <source>
        <dbReference type="Pfam" id="PF07726"/>
    </source>
</evidence>
<dbReference type="EMBL" id="CP022163">
    <property type="protein sequence ID" value="ATB32998.1"/>
    <property type="molecule type" value="Genomic_DNA"/>
</dbReference>
<dbReference type="Proteomes" id="UP000217289">
    <property type="component" value="Chromosome"/>
</dbReference>
<dbReference type="CDD" id="cd00009">
    <property type="entry name" value="AAA"/>
    <property type="match status" value="1"/>
</dbReference>
<dbReference type="InterPro" id="IPR027417">
    <property type="entry name" value="P-loop_NTPase"/>
</dbReference>
<accession>A0A250INZ8</accession>
<keyword evidence="4" id="KW-1185">Reference proteome</keyword>
<proteinExistence type="predicted"/>
<dbReference type="GO" id="GO:0005524">
    <property type="term" value="F:ATP binding"/>
    <property type="evidence" value="ECO:0007669"/>
    <property type="project" value="InterPro"/>
</dbReference>
<evidence type="ECO:0000259" key="2">
    <source>
        <dbReference type="Pfam" id="PF17863"/>
    </source>
</evidence>
<dbReference type="PANTHER" id="PTHR42759:SF5">
    <property type="entry name" value="METHANOL DEHYDROGENASE REGULATOR"/>
    <property type="match status" value="1"/>
</dbReference>
<dbReference type="SUPFAM" id="SSF52540">
    <property type="entry name" value="P-loop containing nucleoside triphosphate hydrolases"/>
    <property type="match status" value="1"/>
</dbReference>
<dbReference type="InterPro" id="IPR041628">
    <property type="entry name" value="ChlI/MoxR_AAA_lid"/>
</dbReference>
<evidence type="ECO:0000313" key="3">
    <source>
        <dbReference type="EMBL" id="ATB32998.1"/>
    </source>
</evidence>
<dbReference type="PANTHER" id="PTHR42759">
    <property type="entry name" value="MOXR FAMILY PROTEIN"/>
    <property type="match status" value="1"/>
</dbReference>
<reference evidence="3 4" key="1">
    <citation type="submission" date="2017-06" db="EMBL/GenBank/DDBJ databases">
        <authorList>
            <person name="Kim H.J."/>
            <person name="Triplett B.A."/>
        </authorList>
    </citation>
    <scope>NUCLEOTIDE SEQUENCE [LARGE SCALE GENOMIC DNA]</scope>
    <source>
        <strain evidence="3 4">DSM 14713</strain>
    </source>
</reference>
<dbReference type="InterPro" id="IPR011703">
    <property type="entry name" value="ATPase_AAA-3"/>
</dbReference>
<dbReference type="Gene3D" id="3.40.50.300">
    <property type="entry name" value="P-loop containing nucleotide triphosphate hydrolases"/>
    <property type="match status" value="1"/>
</dbReference>
<feature type="domain" description="ChlI/MoxR AAA lid" evidence="2">
    <location>
        <begin position="245"/>
        <end position="310"/>
    </location>
</feature>
<sequence length="328" mass="34878">MNAPARAVVSPLASAATARAALERVAANLALAVQGKEKELRLAVTCVAAGGHLLLEDVPGVGKTTLVEALARSFGLSLSRVQFTADLMPTDILGAQVFHSATGTFSFRPGPIFRQLVLADELNRAPPRTQSALLEAMAQGQVSLDGTTHPLPRPFTVVATQNPVDFSGTYPLPDSQLDRFLMRLSLGHPAPEVEARLLTQQRDTTSAVEVLEAVSTPEELAGLRAQVAAQRLDTAVAEYVVHLAQATRAHGDIERGASTRAVLALGMAARAHALWDARDFVTPGDVRAVLGPCLAHRLLLRSATQGAYTRDEALHLVEEVARKVPAPR</sequence>
<dbReference type="AlphaFoldDB" id="A0A250INZ8"/>
<dbReference type="OrthoDB" id="9808397at2"/>